<dbReference type="RefSeq" id="XP_014242442.1">
    <property type="nucleotide sequence ID" value="XM_014386956.2"/>
</dbReference>
<name>A0A8I6SH57_CIMLE</name>
<keyword evidence="2" id="KW-0732">Signal</keyword>
<proteinExistence type="predicted"/>
<dbReference type="RefSeq" id="XP_024081182.1">
    <property type="nucleotide sequence ID" value="XM_024225414.1"/>
</dbReference>
<reference evidence="3" key="1">
    <citation type="submission" date="2022-01" db="UniProtKB">
        <authorList>
            <consortium name="EnsemblMetazoa"/>
        </authorList>
    </citation>
    <scope>IDENTIFICATION</scope>
</reference>
<dbReference type="AlphaFoldDB" id="A0A8I6SH57"/>
<dbReference type="KEGG" id="clec:106662718"/>
<keyword evidence="1" id="KW-0812">Transmembrane</keyword>
<feature type="chain" id="PRO_5036432537" evidence="2">
    <location>
        <begin position="20"/>
        <end position="187"/>
    </location>
</feature>
<feature type="signal peptide" evidence="2">
    <location>
        <begin position="1"/>
        <end position="19"/>
    </location>
</feature>
<evidence type="ECO:0000256" key="1">
    <source>
        <dbReference type="SAM" id="Phobius"/>
    </source>
</evidence>
<evidence type="ECO:0000313" key="4">
    <source>
        <dbReference type="Proteomes" id="UP000494040"/>
    </source>
</evidence>
<dbReference type="Proteomes" id="UP000494040">
    <property type="component" value="Unassembled WGS sequence"/>
</dbReference>
<keyword evidence="1" id="KW-1133">Transmembrane helix</keyword>
<dbReference type="OMA" id="ACEEPHV"/>
<protein>
    <submittedName>
        <fullName evidence="3">Uncharacterized protein</fullName>
    </submittedName>
</protein>
<dbReference type="EnsemblMetazoa" id="XM_024225414.1">
    <property type="protein sequence ID" value="XP_024081182.1"/>
    <property type="gene ID" value="LOC106662718"/>
</dbReference>
<dbReference type="GeneID" id="106662718"/>
<accession>A0A8I6SH57</accession>
<dbReference type="OrthoDB" id="6363452at2759"/>
<organism evidence="3 4">
    <name type="scientific">Cimex lectularius</name>
    <name type="common">Bed bug</name>
    <name type="synonym">Acanthia lectularia</name>
    <dbReference type="NCBI Taxonomy" id="79782"/>
    <lineage>
        <taxon>Eukaryota</taxon>
        <taxon>Metazoa</taxon>
        <taxon>Ecdysozoa</taxon>
        <taxon>Arthropoda</taxon>
        <taxon>Hexapoda</taxon>
        <taxon>Insecta</taxon>
        <taxon>Pterygota</taxon>
        <taxon>Neoptera</taxon>
        <taxon>Paraneoptera</taxon>
        <taxon>Hemiptera</taxon>
        <taxon>Heteroptera</taxon>
        <taxon>Panheteroptera</taxon>
        <taxon>Cimicomorpha</taxon>
        <taxon>Cimicidae</taxon>
        <taxon>Cimex</taxon>
    </lineage>
</organism>
<evidence type="ECO:0000256" key="2">
    <source>
        <dbReference type="SAM" id="SignalP"/>
    </source>
</evidence>
<sequence length="187" mass="20579">MSSTILLTMMLLCLGLANCAVILDESEKTPRIDIGDIAKELLGRSGSSQVLSLNLTNLVILLVLKGLLFGVTMYGGGHKGRSIESEELISETEIMLITSYLMGDTDKNYSCLYRVACQDPKKSKQYLQAAKLLLKSSKMFADIIGYDEKYETLVGEIQEAIEYGTNHGICDQKYSCSAEKNLNKSVT</sequence>
<keyword evidence="4" id="KW-1185">Reference proteome</keyword>
<dbReference type="EnsemblMetazoa" id="XM_014386956.2">
    <property type="protein sequence ID" value="XP_014242442.1"/>
    <property type="gene ID" value="LOC106662718"/>
</dbReference>
<feature type="transmembrane region" description="Helical" evidence="1">
    <location>
        <begin position="55"/>
        <end position="75"/>
    </location>
</feature>
<keyword evidence="1" id="KW-0472">Membrane</keyword>
<evidence type="ECO:0000313" key="3">
    <source>
        <dbReference type="EnsemblMetazoa" id="XP_024081182.1"/>
    </source>
</evidence>